<evidence type="ECO:0000256" key="1">
    <source>
        <dbReference type="SAM" id="SignalP"/>
    </source>
</evidence>
<keyword evidence="1" id="KW-0732">Signal</keyword>
<sequence length="237" mass="25084">MKDLMMLVTSTALLLGSAGPAYAAALPAPKPEHTAGALKKALLTKKDGFSGYKVRHVATGTAARFLAGRTRQRSWASSFLPSRCRSSATAGLLFDPRKVARIPNAPAASIEMWADDQALGETLISVPADLPHSVVQGKLPRGCGKVRATHKGKRITVRVKKLPAAVLPDITGATVSGFKTVVPAGVWGNARPAEVNLVVVRSGALVLETYTDAFGHVDGSSAEFTEKAWKRALDRLH</sequence>
<organism evidence="2 3">
    <name type="scientific">Nonomuraea rosea</name>
    <dbReference type="NCBI Taxonomy" id="638574"/>
    <lineage>
        <taxon>Bacteria</taxon>
        <taxon>Bacillati</taxon>
        <taxon>Actinomycetota</taxon>
        <taxon>Actinomycetes</taxon>
        <taxon>Streptosporangiales</taxon>
        <taxon>Streptosporangiaceae</taxon>
        <taxon>Nonomuraea</taxon>
    </lineage>
</organism>
<feature type="signal peptide" evidence="1">
    <location>
        <begin position="1"/>
        <end position="23"/>
    </location>
</feature>
<protein>
    <submittedName>
        <fullName evidence="2">Uncharacterized protein</fullName>
    </submittedName>
</protein>
<evidence type="ECO:0000313" key="2">
    <source>
        <dbReference type="EMBL" id="GAA3607872.1"/>
    </source>
</evidence>
<comment type="caution">
    <text evidence="2">The sequence shown here is derived from an EMBL/GenBank/DDBJ whole genome shotgun (WGS) entry which is preliminary data.</text>
</comment>
<dbReference type="RefSeq" id="WP_345575065.1">
    <property type="nucleotide sequence ID" value="NZ_BAABDQ010000043.1"/>
</dbReference>
<dbReference type="EMBL" id="BAABDQ010000043">
    <property type="protein sequence ID" value="GAA3607872.1"/>
    <property type="molecule type" value="Genomic_DNA"/>
</dbReference>
<gene>
    <name evidence="2" type="ORF">GCM10022419_111040</name>
</gene>
<dbReference type="Proteomes" id="UP001500630">
    <property type="component" value="Unassembled WGS sequence"/>
</dbReference>
<keyword evidence="3" id="KW-1185">Reference proteome</keyword>
<feature type="chain" id="PRO_5047043491" evidence="1">
    <location>
        <begin position="24"/>
        <end position="237"/>
    </location>
</feature>
<name>A0ABP6ZJ51_9ACTN</name>
<reference evidence="3" key="1">
    <citation type="journal article" date="2019" name="Int. J. Syst. Evol. Microbiol.">
        <title>The Global Catalogue of Microorganisms (GCM) 10K type strain sequencing project: providing services to taxonomists for standard genome sequencing and annotation.</title>
        <authorList>
            <consortium name="The Broad Institute Genomics Platform"/>
            <consortium name="The Broad Institute Genome Sequencing Center for Infectious Disease"/>
            <person name="Wu L."/>
            <person name="Ma J."/>
        </authorList>
    </citation>
    <scope>NUCLEOTIDE SEQUENCE [LARGE SCALE GENOMIC DNA]</scope>
    <source>
        <strain evidence="3">JCM 17326</strain>
    </source>
</reference>
<proteinExistence type="predicted"/>
<accession>A0ABP6ZJ51</accession>
<evidence type="ECO:0000313" key="3">
    <source>
        <dbReference type="Proteomes" id="UP001500630"/>
    </source>
</evidence>